<dbReference type="WBParaSite" id="SVE_0984700.1">
    <property type="protein sequence ID" value="SVE_0984700.1"/>
    <property type="gene ID" value="SVE_0984700"/>
</dbReference>
<dbReference type="AlphaFoldDB" id="A0A0K0FLD2"/>
<accession>A0A0K0FLD2</accession>
<reference evidence="1" key="1">
    <citation type="submission" date="2014-07" db="EMBL/GenBank/DDBJ databases">
        <authorList>
            <person name="Martin A.A"/>
            <person name="De Silva N."/>
        </authorList>
    </citation>
    <scope>NUCLEOTIDE SEQUENCE</scope>
</reference>
<evidence type="ECO:0000313" key="2">
    <source>
        <dbReference type="WBParaSite" id="SVE_0984700.1"/>
    </source>
</evidence>
<organism evidence="1 2">
    <name type="scientific">Strongyloides venezuelensis</name>
    <name type="common">Threadworm</name>
    <dbReference type="NCBI Taxonomy" id="75913"/>
    <lineage>
        <taxon>Eukaryota</taxon>
        <taxon>Metazoa</taxon>
        <taxon>Ecdysozoa</taxon>
        <taxon>Nematoda</taxon>
        <taxon>Chromadorea</taxon>
        <taxon>Rhabditida</taxon>
        <taxon>Tylenchina</taxon>
        <taxon>Panagrolaimomorpha</taxon>
        <taxon>Strongyloidoidea</taxon>
        <taxon>Strongyloididae</taxon>
        <taxon>Strongyloides</taxon>
    </lineage>
</organism>
<sequence length="85" mass="9977">MMLYAFKTESVIEKLCDKKLEQYIIKACAFGKETEPCMSGNVEEMKNECCNRGCNMNKIYLYCCFTDQCLKRCYPNKNYTSNSIY</sequence>
<name>A0A0K0FLD2_STRVS</name>
<protein>
    <submittedName>
        <fullName evidence="2">Insulin-like domain-containing protein</fullName>
    </submittedName>
</protein>
<proteinExistence type="predicted"/>
<keyword evidence="1" id="KW-1185">Reference proteome</keyword>
<evidence type="ECO:0000313" key="1">
    <source>
        <dbReference type="Proteomes" id="UP000035680"/>
    </source>
</evidence>
<dbReference type="Proteomes" id="UP000035680">
    <property type="component" value="Unassembled WGS sequence"/>
</dbReference>
<reference evidence="2" key="2">
    <citation type="submission" date="2015-08" db="UniProtKB">
        <authorList>
            <consortium name="WormBaseParasite"/>
        </authorList>
    </citation>
    <scope>IDENTIFICATION</scope>
</reference>